<evidence type="ECO:0000313" key="1">
    <source>
        <dbReference type="EMBL" id="EFK36739.1"/>
    </source>
</evidence>
<accession>A0ABN0AUJ6</accession>
<organism evidence="1 2">
    <name type="scientific">Chryseobacterium gleum ATCC 35910</name>
    <dbReference type="NCBI Taxonomy" id="525257"/>
    <lineage>
        <taxon>Bacteria</taxon>
        <taxon>Pseudomonadati</taxon>
        <taxon>Bacteroidota</taxon>
        <taxon>Flavobacteriia</taxon>
        <taxon>Flavobacteriales</taxon>
        <taxon>Weeksellaceae</taxon>
        <taxon>Chryseobacterium group</taxon>
        <taxon>Chryseobacterium</taxon>
    </lineage>
</organism>
<proteinExistence type="predicted"/>
<dbReference type="Proteomes" id="UP000002969">
    <property type="component" value="Unassembled WGS sequence"/>
</dbReference>
<dbReference type="EMBL" id="ACKQ02000004">
    <property type="protein sequence ID" value="EFK36739.1"/>
    <property type="molecule type" value="Genomic_DNA"/>
</dbReference>
<keyword evidence="2" id="KW-1185">Reference proteome</keyword>
<sequence>MKFHRTFLILYGFLYLRIKPLKASGSSNQISLGVFYNPAGTK</sequence>
<protein>
    <submittedName>
        <fullName evidence="1">Uncharacterized protein</fullName>
    </submittedName>
</protein>
<evidence type="ECO:0000313" key="2">
    <source>
        <dbReference type="Proteomes" id="UP000002969"/>
    </source>
</evidence>
<comment type="caution">
    <text evidence="1">The sequence shown here is derived from an EMBL/GenBank/DDBJ whole genome shotgun (WGS) entry which is preliminary data.</text>
</comment>
<reference evidence="1" key="1">
    <citation type="submission" date="2010-06" db="EMBL/GenBank/DDBJ databases">
        <authorList>
            <person name="Muzny D."/>
            <person name="Qin X."/>
            <person name="Buhay C."/>
            <person name="Dugan-Rocha S."/>
            <person name="Ding Y."/>
            <person name="Chen G."/>
            <person name="Hawes A."/>
            <person name="Holder M."/>
            <person name="Jhangiani S."/>
            <person name="Johnson A."/>
            <person name="Khan Z."/>
            <person name="Li Z."/>
            <person name="Liu W."/>
            <person name="Liu X."/>
            <person name="Perez L."/>
            <person name="Shen H."/>
            <person name="Wang Q."/>
            <person name="Watt J."/>
            <person name="Xi L."/>
            <person name="Xin Y."/>
            <person name="Zhou J."/>
            <person name="Deng J."/>
            <person name="Jiang H."/>
            <person name="Liu Y."/>
            <person name="Qu J."/>
            <person name="Song X.-Z."/>
            <person name="Zhang L."/>
            <person name="Villasana D."/>
            <person name="Johnson A."/>
            <person name="Liu J."/>
            <person name="Liyanage D."/>
            <person name="Lorensuhewa L."/>
            <person name="Robinson T."/>
            <person name="Song A."/>
            <person name="Song B.-B."/>
            <person name="Dinh H."/>
            <person name="Thornton R."/>
            <person name="Coyle M."/>
            <person name="Francisco L."/>
            <person name="Jackson L."/>
            <person name="Javaid M."/>
            <person name="Korchina V."/>
            <person name="Kovar C."/>
            <person name="Mata R."/>
            <person name="Mathew T."/>
            <person name="Ngo R."/>
            <person name="Nguyen L."/>
            <person name="Nguyen N."/>
            <person name="Okwuonu G."/>
            <person name="Ongeri F."/>
            <person name="Pham C."/>
            <person name="Simmons D."/>
            <person name="Wilczek-Boney K."/>
            <person name="Hale W."/>
            <person name="Jakkamsetti A."/>
            <person name="Pham P."/>
            <person name="Ruth R."/>
            <person name="San Lucas F."/>
            <person name="Warren J."/>
            <person name="Zhang J."/>
            <person name="Zhao Z."/>
            <person name="Zhou C."/>
            <person name="Zhu D."/>
            <person name="Lee S."/>
            <person name="Bess C."/>
            <person name="Blankenburg K."/>
            <person name="Forbes L."/>
            <person name="Fu Q."/>
            <person name="Gubbala S."/>
            <person name="Hirani K."/>
            <person name="Jayaseelan J.C."/>
            <person name="Lara F."/>
            <person name="Munidasa M."/>
            <person name="Palculict T."/>
            <person name="Patil S."/>
            <person name="Pu L.-L."/>
            <person name="Saada N."/>
            <person name="Tang L."/>
            <person name="Weissenberger G."/>
            <person name="Zhu Y."/>
            <person name="Hemphill L."/>
            <person name="Shang Y."/>
            <person name="Youmans B."/>
            <person name="Ayvaz T."/>
            <person name="Ross M."/>
            <person name="Santibanez J."/>
            <person name="Aqrawi P."/>
            <person name="Gross S."/>
            <person name="Joshi V."/>
            <person name="Fowler G."/>
            <person name="Nazareth L."/>
            <person name="Reid J."/>
            <person name="Worley K."/>
            <person name="Petrosino J."/>
            <person name="Highlander S."/>
            <person name="Gibbs R."/>
        </authorList>
    </citation>
    <scope>NUCLEOTIDE SEQUENCE [LARGE SCALE GENOMIC DNA]</scope>
    <source>
        <strain evidence="1">ATCC 35910</strain>
    </source>
</reference>
<gene>
    <name evidence="1" type="ORF">HMPREF0204_11296</name>
</gene>
<name>A0ABN0AUJ6_CHRGE</name>